<sequence length="252" mass="28348">MNKVAYLHTEKADHVECGRILLVEDDTDNREMIARFLARDGHHVDSVANGADALEKGAEQSFDLAIIDLGLPDIDGIILVRQFSRRLGIPVLVLSGQSETEQRIRGLKEGADDYLAKPFEPNELAARIEAILRARRQASSLSLKNGKRYVIDGWIIDTLRETVVNQAGETVFLSNAEFKLLKALMEKPNQVLSRKDILDLTHSGEDATERSVDIQVTRLRKKLETDQEKMQLIRTVRRAGYMLVADKIESTD</sequence>
<dbReference type="PROSITE" id="PS51755">
    <property type="entry name" value="OMPR_PHOB"/>
    <property type="match status" value="1"/>
</dbReference>
<keyword evidence="11" id="KW-1185">Reference proteome</keyword>
<feature type="DNA-binding region" description="OmpR/PhoB-type" evidence="7">
    <location>
        <begin position="146"/>
        <end position="245"/>
    </location>
</feature>
<proteinExistence type="predicted"/>
<dbReference type="Proteomes" id="UP000324996">
    <property type="component" value="Unassembled WGS sequence"/>
</dbReference>
<evidence type="ECO:0000313" key="10">
    <source>
        <dbReference type="EMBL" id="GER02994.1"/>
    </source>
</evidence>
<dbReference type="Gene3D" id="3.40.50.2300">
    <property type="match status" value="1"/>
</dbReference>
<dbReference type="AlphaFoldDB" id="A0A5A7N5J2"/>
<dbReference type="GO" id="GO:0000976">
    <property type="term" value="F:transcription cis-regulatory region binding"/>
    <property type="evidence" value="ECO:0007669"/>
    <property type="project" value="TreeGrafter"/>
</dbReference>
<dbReference type="PROSITE" id="PS50110">
    <property type="entry name" value="RESPONSE_REGULATORY"/>
    <property type="match status" value="1"/>
</dbReference>
<dbReference type="InterPro" id="IPR011006">
    <property type="entry name" value="CheY-like_superfamily"/>
</dbReference>
<dbReference type="Pfam" id="PF00486">
    <property type="entry name" value="Trans_reg_C"/>
    <property type="match status" value="1"/>
</dbReference>
<keyword evidence="4 7" id="KW-0238">DNA-binding</keyword>
<protein>
    <submittedName>
        <fullName evidence="10">DNA-binding response regulator</fullName>
    </submittedName>
</protein>
<dbReference type="EMBL" id="BKCN01000002">
    <property type="protein sequence ID" value="GER02994.1"/>
    <property type="molecule type" value="Genomic_DNA"/>
</dbReference>
<keyword evidence="3" id="KW-0805">Transcription regulation</keyword>
<keyword evidence="2" id="KW-0902">Two-component regulatory system</keyword>
<dbReference type="GO" id="GO:0032993">
    <property type="term" value="C:protein-DNA complex"/>
    <property type="evidence" value="ECO:0007669"/>
    <property type="project" value="TreeGrafter"/>
</dbReference>
<evidence type="ECO:0000259" key="9">
    <source>
        <dbReference type="PROSITE" id="PS51755"/>
    </source>
</evidence>
<dbReference type="Pfam" id="PF00072">
    <property type="entry name" value="Response_reg"/>
    <property type="match status" value="1"/>
</dbReference>
<dbReference type="SUPFAM" id="SSF46894">
    <property type="entry name" value="C-terminal effector domain of the bipartite response regulators"/>
    <property type="match status" value="1"/>
</dbReference>
<evidence type="ECO:0000313" key="11">
    <source>
        <dbReference type="Proteomes" id="UP000324996"/>
    </source>
</evidence>
<feature type="modified residue" description="4-aspartylphosphate" evidence="6">
    <location>
        <position position="68"/>
    </location>
</feature>
<feature type="domain" description="OmpR/PhoB-type" evidence="9">
    <location>
        <begin position="146"/>
        <end position="245"/>
    </location>
</feature>
<dbReference type="SMART" id="SM00448">
    <property type="entry name" value="REC"/>
    <property type="match status" value="1"/>
</dbReference>
<gene>
    <name evidence="10" type="ORF">JCM17846_06760</name>
</gene>
<evidence type="ECO:0000256" key="5">
    <source>
        <dbReference type="ARBA" id="ARBA00023163"/>
    </source>
</evidence>
<dbReference type="CDD" id="cd00383">
    <property type="entry name" value="trans_reg_C"/>
    <property type="match status" value="1"/>
</dbReference>
<evidence type="ECO:0000259" key="8">
    <source>
        <dbReference type="PROSITE" id="PS50110"/>
    </source>
</evidence>
<evidence type="ECO:0000256" key="7">
    <source>
        <dbReference type="PROSITE-ProRule" id="PRU01091"/>
    </source>
</evidence>
<dbReference type="SUPFAM" id="SSF52172">
    <property type="entry name" value="CheY-like"/>
    <property type="match status" value="1"/>
</dbReference>
<evidence type="ECO:0000256" key="1">
    <source>
        <dbReference type="ARBA" id="ARBA00022553"/>
    </source>
</evidence>
<dbReference type="InterPro" id="IPR036388">
    <property type="entry name" value="WH-like_DNA-bd_sf"/>
</dbReference>
<comment type="caution">
    <text evidence="10">The sequence shown here is derived from an EMBL/GenBank/DDBJ whole genome shotgun (WGS) entry which is preliminary data.</text>
</comment>
<accession>A0A5A7N5J2</accession>
<dbReference type="Gene3D" id="1.10.10.10">
    <property type="entry name" value="Winged helix-like DNA-binding domain superfamily/Winged helix DNA-binding domain"/>
    <property type="match status" value="1"/>
</dbReference>
<dbReference type="PANTHER" id="PTHR48111">
    <property type="entry name" value="REGULATOR OF RPOS"/>
    <property type="match status" value="1"/>
</dbReference>
<organism evidence="10 11">
    <name type="scientific">Iodidimonas nitroreducens</name>
    <dbReference type="NCBI Taxonomy" id="1236968"/>
    <lineage>
        <taxon>Bacteria</taxon>
        <taxon>Pseudomonadati</taxon>
        <taxon>Pseudomonadota</taxon>
        <taxon>Alphaproteobacteria</taxon>
        <taxon>Iodidimonadales</taxon>
        <taxon>Iodidimonadaceae</taxon>
        <taxon>Iodidimonas</taxon>
    </lineage>
</organism>
<evidence type="ECO:0000256" key="2">
    <source>
        <dbReference type="ARBA" id="ARBA00023012"/>
    </source>
</evidence>
<dbReference type="GO" id="GO:0000156">
    <property type="term" value="F:phosphorelay response regulator activity"/>
    <property type="evidence" value="ECO:0007669"/>
    <property type="project" value="TreeGrafter"/>
</dbReference>
<evidence type="ECO:0000256" key="6">
    <source>
        <dbReference type="PROSITE-ProRule" id="PRU00169"/>
    </source>
</evidence>
<dbReference type="InterPro" id="IPR039420">
    <property type="entry name" value="WalR-like"/>
</dbReference>
<dbReference type="PANTHER" id="PTHR48111:SF4">
    <property type="entry name" value="DNA-BINDING DUAL TRANSCRIPTIONAL REGULATOR OMPR"/>
    <property type="match status" value="1"/>
</dbReference>
<dbReference type="InterPro" id="IPR001789">
    <property type="entry name" value="Sig_transdc_resp-reg_receiver"/>
</dbReference>
<feature type="domain" description="Response regulatory" evidence="8">
    <location>
        <begin position="19"/>
        <end position="132"/>
    </location>
</feature>
<evidence type="ECO:0000256" key="3">
    <source>
        <dbReference type="ARBA" id="ARBA00023015"/>
    </source>
</evidence>
<dbReference type="GO" id="GO:0005829">
    <property type="term" value="C:cytosol"/>
    <property type="evidence" value="ECO:0007669"/>
    <property type="project" value="TreeGrafter"/>
</dbReference>
<evidence type="ECO:0000256" key="4">
    <source>
        <dbReference type="ARBA" id="ARBA00023125"/>
    </source>
</evidence>
<dbReference type="InterPro" id="IPR016032">
    <property type="entry name" value="Sig_transdc_resp-reg_C-effctor"/>
</dbReference>
<name>A0A5A7N5J2_9PROT</name>
<dbReference type="SMART" id="SM00862">
    <property type="entry name" value="Trans_reg_C"/>
    <property type="match status" value="1"/>
</dbReference>
<dbReference type="InterPro" id="IPR001867">
    <property type="entry name" value="OmpR/PhoB-type_DNA-bd"/>
</dbReference>
<keyword evidence="1 6" id="KW-0597">Phosphoprotein</keyword>
<dbReference type="GO" id="GO:0006355">
    <property type="term" value="P:regulation of DNA-templated transcription"/>
    <property type="evidence" value="ECO:0007669"/>
    <property type="project" value="InterPro"/>
</dbReference>
<keyword evidence="5" id="KW-0804">Transcription</keyword>
<reference evidence="10 11" key="1">
    <citation type="submission" date="2019-09" db="EMBL/GenBank/DDBJ databases">
        <title>NBRP : Genome information of microbial organism related human and environment.</title>
        <authorList>
            <person name="Hattori M."/>
            <person name="Oshima K."/>
            <person name="Inaba H."/>
            <person name="Suda W."/>
            <person name="Sakamoto M."/>
            <person name="Iino T."/>
            <person name="Kitahara M."/>
            <person name="Oshida Y."/>
            <person name="Iida T."/>
            <person name="Kudo T."/>
            <person name="Itoh T."/>
            <person name="Ohkuma M."/>
        </authorList>
    </citation>
    <scope>NUCLEOTIDE SEQUENCE [LARGE SCALE GENOMIC DNA]</scope>
    <source>
        <strain evidence="10 11">Q-1</strain>
    </source>
</reference>
<dbReference type="RefSeq" id="WP_042084578.1">
    <property type="nucleotide sequence ID" value="NZ_BKCN01000002.1"/>
</dbReference>